<comment type="similarity">
    <text evidence="2">Belongs to the EamA transporter family.</text>
</comment>
<feature type="transmembrane region" description="Helical" evidence="7">
    <location>
        <begin position="7"/>
        <end position="25"/>
    </location>
</feature>
<accession>I9LEJ4</accession>
<evidence type="ECO:0000259" key="8">
    <source>
        <dbReference type="Pfam" id="PF00892"/>
    </source>
</evidence>
<dbReference type="Pfam" id="PF00892">
    <property type="entry name" value="EamA"/>
    <property type="match status" value="2"/>
</dbReference>
<protein>
    <recommendedName>
        <fullName evidence="8">EamA domain-containing protein</fullName>
    </recommendedName>
</protein>
<dbReference type="EMBL" id="AKVJ01000022">
    <property type="protein sequence ID" value="EIW18864.1"/>
    <property type="molecule type" value="Genomic_DNA"/>
</dbReference>
<feature type="transmembrane region" description="Helical" evidence="7">
    <location>
        <begin position="175"/>
        <end position="195"/>
    </location>
</feature>
<name>I9LEJ4_9FIRM</name>
<dbReference type="GO" id="GO:0005886">
    <property type="term" value="C:plasma membrane"/>
    <property type="evidence" value="ECO:0007669"/>
    <property type="project" value="UniProtKB-SubCell"/>
</dbReference>
<keyword evidence="3" id="KW-1003">Cell membrane</keyword>
<evidence type="ECO:0000256" key="2">
    <source>
        <dbReference type="ARBA" id="ARBA00007362"/>
    </source>
</evidence>
<gene>
    <name evidence="9" type="ORF">FB4_0389</name>
</gene>
<feature type="transmembrane region" description="Helical" evidence="7">
    <location>
        <begin position="67"/>
        <end position="88"/>
    </location>
</feature>
<evidence type="ECO:0000313" key="10">
    <source>
        <dbReference type="Proteomes" id="UP000004324"/>
    </source>
</evidence>
<feature type="transmembrane region" description="Helical" evidence="7">
    <location>
        <begin position="94"/>
        <end position="113"/>
    </location>
</feature>
<feature type="transmembrane region" description="Helical" evidence="7">
    <location>
        <begin position="143"/>
        <end position="163"/>
    </location>
</feature>
<comment type="caution">
    <text evidence="9">The sequence shown here is derived from an EMBL/GenBank/DDBJ whole genome shotgun (WGS) entry which is preliminary data.</text>
</comment>
<evidence type="ECO:0000256" key="3">
    <source>
        <dbReference type="ARBA" id="ARBA00022475"/>
    </source>
</evidence>
<keyword evidence="5 7" id="KW-1133">Transmembrane helix</keyword>
<dbReference type="AlphaFoldDB" id="I9LEJ4"/>
<dbReference type="InterPro" id="IPR037185">
    <property type="entry name" value="EmrE-like"/>
</dbReference>
<proteinExistence type="inferred from homology"/>
<keyword evidence="10" id="KW-1185">Reference proteome</keyword>
<dbReference type="InterPro" id="IPR000620">
    <property type="entry name" value="EamA_dom"/>
</dbReference>
<feature type="transmembrane region" description="Helical" evidence="7">
    <location>
        <begin position="262"/>
        <end position="285"/>
    </location>
</feature>
<evidence type="ECO:0000256" key="6">
    <source>
        <dbReference type="ARBA" id="ARBA00023136"/>
    </source>
</evidence>
<dbReference type="PANTHER" id="PTHR42920:SF5">
    <property type="entry name" value="EAMA DOMAIN-CONTAINING PROTEIN"/>
    <property type="match status" value="1"/>
</dbReference>
<reference evidence="9 10" key="1">
    <citation type="journal article" date="2012" name="J. Bacteriol.">
        <title>Draft Genome Sequences for Two Metal-Reducing Pelosinus fermentans Strains Isolated from a Cr(VI)-Contaminated Site and for Type Strain R7.</title>
        <authorList>
            <person name="Brown S.D."/>
            <person name="Podar M."/>
            <person name="Klingeman D.M."/>
            <person name="Johnson C.M."/>
            <person name="Yang Z.K."/>
            <person name="Utturkar S.M."/>
            <person name="Land M.L."/>
            <person name="Mosher J.J."/>
            <person name="Hurt R.A.Jr."/>
            <person name="Phelps T.J."/>
            <person name="Palumbo A.V."/>
            <person name="Arkin A.P."/>
            <person name="Hazen T.C."/>
            <person name="Elias D.A."/>
        </authorList>
    </citation>
    <scope>NUCLEOTIDE SEQUENCE [LARGE SCALE GENOMIC DNA]</scope>
    <source>
        <strain evidence="9 10">B4</strain>
    </source>
</reference>
<keyword evidence="4 7" id="KW-0812">Transmembrane</keyword>
<organism evidence="9 10">
    <name type="scientific">Pelosinus fermentans B4</name>
    <dbReference type="NCBI Taxonomy" id="1149862"/>
    <lineage>
        <taxon>Bacteria</taxon>
        <taxon>Bacillati</taxon>
        <taxon>Bacillota</taxon>
        <taxon>Negativicutes</taxon>
        <taxon>Selenomonadales</taxon>
        <taxon>Sporomusaceae</taxon>
        <taxon>Pelosinus</taxon>
    </lineage>
</organism>
<dbReference type="SUPFAM" id="SSF103481">
    <property type="entry name" value="Multidrug resistance efflux transporter EmrE"/>
    <property type="match status" value="2"/>
</dbReference>
<feature type="transmembrane region" description="Helical" evidence="7">
    <location>
        <begin position="37"/>
        <end position="55"/>
    </location>
</feature>
<dbReference type="InterPro" id="IPR051258">
    <property type="entry name" value="Diverse_Substrate_Transporter"/>
</dbReference>
<sequence>MKTRCTANTMLLIVTIFWGFSYLFMKMGLNSLQEYNLIALRFGIAFFLAAAIFPMRLLKANIKTIRYAFVLGSILFLVFTCITFGIKFTSTSNAAFLVSLTVIFVPILTALIVKKVPETNVIVGVIFALLGVGLLTLNSRLMINFGDLLCVAGALFYATHIIVTERLTKTVDSITLGVMQLGFAGALGFIFSLLFEAPIFPITAGEWLPILVLSILCSAIGFIVQTVAQQHTTSTNTGLIFSLEPVFAAIFGFLFLDEILSVQGWIGALFVLFGVIHSQVNWGAIFTQDLHYTRLIHYLHQINKTTFSTNKTK</sequence>
<evidence type="ECO:0000256" key="5">
    <source>
        <dbReference type="ARBA" id="ARBA00022989"/>
    </source>
</evidence>
<dbReference type="PANTHER" id="PTHR42920">
    <property type="entry name" value="OS03G0707200 PROTEIN-RELATED"/>
    <property type="match status" value="1"/>
</dbReference>
<evidence type="ECO:0000256" key="7">
    <source>
        <dbReference type="SAM" id="Phobius"/>
    </source>
</evidence>
<dbReference type="PATRIC" id="fig|1149862.3.peg.1811"/>
<dbReference type="RefSeq" id="WP_007933279.1">
    <property type="nucleotide sequence ID" value="NZ_AKVJ01000022.1"/>
</dbReference>
<feature type="transmembrane region" description="Helical" evidence="7">
    <location>
        <begin position="120"/>
        <end position="137"/>
    </location>
</feature>
<evidence type="ECO:0000313" key="9">
    <source>
        <dbReference type="EMBL" id="EIW18864.1"/>
    </source>
</evidence>
<evidence type="ECO:0000256" key="1">
    <source>
        <dbReference type="ARBA" id="ARBA00004651"/>
    </source>
</evidence>
<feature type="domain" description="EamA" evidence="8">
    <location>
        <begin position="145"/>
        <end position="276"/>
    </location>
</feature>
<dbReference type="Proteomes" id="UP000004324">
    <property type="component" value="Unassembled WGS sequence"/>
</dbReference>
<feature type="transmembrane region" description="Helical" evidence="7">
    <location>
        <begin position="239"/>
        <end position="256"/>
    </location>
</feature>
<feature type="transmembrane region" description="Helical" evidence="7">
    <location>
        <begin position="207"/>
        <end position="227"/>
    </location>
</feature>
<keyword evidence="6 7" id="KW-0472">Membrane</keyword>
<dbReference type="OrthoDB" id="9804865at2"/>
<evidence type="ECO:0000256" key="4">
    <source>
        <dbReference type="ARBA" id="ARBA00022692"/>
    </source>
</evidence>
<feature type="domain" description="EamA" evidence="8">
    <location>
        <begin position="9"/>
        <end position="136"/>
    </location>
</feature>
<comment type="subcellular location">
    <subcellularLocation>
        <location evidence="1">Cell membrane</location>
        <topology evidence="1">Multi-pass membrane protein</topology>
    </subcellularLocation>
</comment>